<keyword evidence="3" id="KW-0964">Secreted</keyword>
<dbReference type="GO" id="GO:0042010">
    <property type="term" value="F:interleukin-15 receptor activity"/>
    <property type="evidence" value="ECO:0007669"/>
    <property type="project" value="InterPro"/>
</dbReference>
<reference evidence="21 22" key="1">
    <citation type="submission" date="2019-05" db="EMBL/GenBank/DDBJ databases">
        <title>A Chromosome-scale Meerkat (S. suricatta) Genome Assembly.</title>
        <authorList>
            <person name="Dudchenko O."/>
            <person name="Lieberman Aiden E."/>
            <person name="Tung J."/>
            <person name="Barreiro L.B."/>
            <person name="Clutton-Brock T.H."/>
        </authorList>
    </citation>
    <scope>NUCLEOTIDE SEQUENCE [LARGE SCALE GENOMIC DNA]</scope>
</reference>
<dbReference type="GO" id="GO:0031410">
    <property type="term" value="C:cytoplasmic vesicle"/>
    <property type="evidence" value="ECO:0007669"/>
    <property type="project" value="UniProtKB-ARBA"/>
</dbReference>
<reference evidence="21" key="3">
    <citation type="submission" date="2025-09" db="UniProtKB">
        <authorList>
            <consortium name="Ensembl"/>
        </authorList>
    </citation>
    <scope>IDENTIFICATION</scope>
</reference>
<feature type="compositionally biased region" description="Low complexity" evidence="18">
    <location>
        <begin position="141"/>
        <end position="154"/>
    </location>
</feature>
<dbReference type="GO" id="GO:0005576">
    <property type="term" value="C:extracellular region"/>
    <property type="evidence" value="ECO:0007669"/>
    <property type="project" value="UniProtKB-SubCell"/>
</dbReference>
<evidence type="ECO:0000256" key="16">
    <source>
        <dbReference type="ARBA" id="ARBA00069591"/>
    </source>
</evidence>
<evidence type="ECO:0000256" key="14">
    <source>
        <dbReference type="ARBA" id="ARBA00046292"/>
    </source>
</evidence>
<evidence type="ECO:0000256" key="1">
    <source>
        <dbReference type="ARBA" id="ARBA00004239"/>
    </source>
</evidence>
<feature type="domain" description="Sushi" evidence="20">
    <location>
        <begin position="44"/>
        <end position="108"/>
    </location>
</feature>
<dbReference type="GO" id="GO:0031965">
    <property type="term" value="C:nuclear membrane"/>
    <property type="evidence" value="ECO:0007669"/>
    <property type="project" value="UniProtKB-SubCell"/>
</dbReference>
<gene>
    <name evidence="21" type="primary">IL15RA</name>
</gene>
<keyword evidence="12" id="KW-0325">Glycoprotein</keyword>
<keyword evidence="6 19" id="KW-0812">Transmembrane</keyword>
<evidence type="ECO:0000256" key="12">
    <source>
        <dbReference type="ARBA" id="ARBA00023180"/>
    </source>
</evidence>
<dbReference type="GO" id="GO:0005886">
    <property type="term" value="C:plasma membrane"/>
    <property type="evidence" value="ECO:0007669"/>
    <property type="project" value="UniProtKB-ARBA"/>
</dbReference>
<evidence type="ECO:0000256" key="13">
    <source>
        <dbReference type="ARBA" id="ARBA00023242"/>
    </source>
</evidence>
<comment type="subcellular location">
    <subcellularLocation>
        <location evidence="2">Cell surface</location>
    </subcellularLocation>
    <subcellularLocation>
        <location evidence="14">Nucleus membrane</location>
        <topology evidence="14">Single-pass type I membrane protein</topology>
    </subcellularLocation>
    <subcellularLocation>
        <location evidence="1">Secreted</location>
        <location evidence="1">Extracellular space</location>
    </subcellularLocation>
</comment>
<comment type="caution">
    <text evidence="17">Lacks conserved residue(s) required for the propagation of feature annotation.</text>
</comment>
<evidence type="ECO:0000259" key="20">
    <source>
        <dbReference type="PROSITE" id="PS50923"/>
    </source>
</evidence>
<dbReference type="InterPro" id="IPR042372">
    <property type="entry name" value="IL15RA"/>
</dbReference>
<dbReference type="InterPro" id="IPR000436">
    <property type="entry name" value="Sushi_SCR_CCP_dom"/>
</dbReference>
<sequence>PGQPQRGDASAVAHGHRPKSAELRAPRPPADGAEARGHSESPGVTCPPPTTVEHADIRVKSYDVDSTERYTCNAGFKRKAGTSSLTECVLNKTTNTAHWTIPNLKCIRDPSLTHLKPSSTEGPAATEPESTSLSGKEPAFTSKSASTVATKATTEPGSRLIPSEPPAAGTTGVISHELSQAPAQTTTKAWERTSSASQETPGTSSYSSGTVTAAVVTPVAVLCIVACVGLLVCYSRSRQTLQTPSVEMENMEEMPMNGGANSREEDAESSPHS</sequence>
<keyword evidence="8 19" id="KW-1133">Transmembrane helix</keyword>
<feature type="region of interest" description="Disordered" evidence="18">
    <location>
        <begin position="112"/>
        <end position="208"/>
    </location>
</feature>
<feature type="compositionally biased region" description="Polar residues" evidence="18">
    <location>
        <begin position="177"/>
        <end position="199"/>
    </location>
</feature>
<evidence type="ECO:0000256" key="4">
    <source>
        <dbReference type="ARBA" id="ARBA00022553"/>
    </source>
</evidence>
<dbReference type="AlphaFoldDB" id="A0A673U1U3"/>
<dbReference type="InterPro" id="IPR035976">
    <property type="entry name" value="Sushi/SCR/CCP_sf"/>
</dbReference>
<evidence type="ECO:0000256" key="7">
    <source>
        <dbReference type="ARBA" id="ARBA00022729"/>
    </source>
</evidence>
<dbReference type="PANTHER" id="PTHR15060:SF0">
    <property type="entry name" value="INTERLEUKIN-15 RECEPTOR SUBUNIT ALPHA"/>
    <property type="match status" value="1"/>
</dbReference>
<evidence type="ECO:0000256" key="19">
    <source>
        <dbReference type="SAM" id="Phobius"/>
    </source>
</evidence>
<evidence type="ECO:0000313" key="22">
    <source>
        <dbReference type="Proteomes" id="UP000472268"/>
    </source>
</evidence>
<dbReference type="SMART" id="SM00032">
    <property type="entry name" value="CCP"/>
    <property type="match status" value="1"/>
</dbReference>
<accession>A0A673U1U3</accession>
<evidence type="ECO:0000256" key="10">
    <source>
        <dbReference type="ARBA" id="ARBA00023157"/>
    </source>
</evidence>
<protein>
    <recommendedName>
        <fullName evidence="16">Interleukin-15 receptor subunit alpha</fullName>
    </recommendedName>
</protein>
<keyword evidence="11" id="KW-0675">Receptor</keyword>
<name>A0A673U1U3_SURSU</name>
<organism evidence="21 22">
    <name type="scientific">Suricata suricatta</name>
    <name type="common">Meerkat</name>
    <dbReference type="NCBI Taxonomy" id="37032"/>
    <lineage>
        <taxon>Eukaryota</taxon>
        <taxon>Metazoa</taxon>
        <taxon>Chordata</taxon>
        <taxon>Craniata</taxon>
        <taxon>Vertebrata</taxon>
        <taxon>Euteleostomi</taxon>
        <taxon>Mammalia</taxon>
        <taxon>Eutheria</taxon>
        <taxon>Laurasiatheria</taxon>
        <taxon>Carnivora</taxon>
        <taxon>Feliformia</taxon>
        <taxon>Herpestidae</taxon>
        <taxon>Suricata</taxon>
    </lineage>
</organism>
<dbReference type="PANTHER" id="PTHR15060">
    <property type="entry name" value="INTERLEUKIN-15 RECEPTOR SUBUNIT ALPHA"/>
    <property type="match status" value="1"/>
</dbReference>
<evidence type="ECO:0000256" key="11">
    <source>
        <dbReference type="ARBA" id="ARBA00023170"/>
    </source>
</evidence>
<dbReference type="FunFam" id="2.20.28.230:FF:000001">
    <property type="entry name" value="Interleukin 15 receptor subunit alpha"/>
    <property type="match status" value="1"/>
</dbReference>
<keyword evidence="9 19" id="KW-0472">Membrane</keyword>
<dbReference type="OMA" id="PINCAPA"/>
<feature type="transmembrane region" description="Helical" evidence="19">
    <location>
        <begin position="211"/>
        <end position="234"/>
    </location>
</feature>
<evidence type="ECO:0000256" key="3">
    <source>
        <dbReference type="ARBA" id="ARBA00022525"/>
    </source>
</evidence>
<feature type="region of interest" description="Disordered" evidence="18">
    <location>
        <begin position="244"/>
        <end position="273"/>
    </location>
</feature>
<dbReference type="CDD" id="cd00033">
    <property type="entry name" value="CCP"/>
    <property type="match status" value="1"/>
</dbReference>
<keyword evidence="7" id="KW-0732">Signal</keyword>
<evidence type="ECO:0000256" key="6">
    <source>
        <dbReference type="ARBA" id="ARBA00022692"/>
    </source>
</evidence>
<dbReference type="Gene3D" id="2.20.28.230">
    <property type="match status" value="1"/>
</dbReference>
<keyword evidence="10" id="KW-1015">Disulfide bond</keyword>
<evidence type="ECO:0000313" key="21">
    <source>
        <dbReference type="Ensembl" id="ENSSSUP00005018219.1"/>
    </source>
</evidence>
<keyword evidence="22" id="KW-1185">Reference proteome</keyword>
<keyword evidence="13" id="KW-0539">Nucleus</keyword>
<dbReference type="SUPFAM" id="SSF57535">
    <property type="entry name" value="Complement control module/SCR domain"/>
    <property type="match status" value="1"/>
</dbReference>
<evidence type="ECO:0000256" key="2">
    <source>
        <dbReference type="ARBA" id="ARBA00004241"/>
    </source>
</evidence>
<evidence type="ECO:0000256" key="9">
    <source>
        <dbReference type="ARBA" id="ARBA00023136"/>
    </source>
</evidence>
<evidence type="ECO:0000256" key="5">
    <source>
        <dbReference type="ARBA" id="ARBA00022659"/>
    </source>
</evidence>
<feature type="region of interest" description="Disordered" evidence="18">
    <location>
        <begin position="1"/>
        <end position="48"/>
    </location>
</feature>
<keyword evidence="5 17" id="KW-0768">Sushi</keyword>
<evidence type="ECO:0000256" key="17">
    <source>
        <dbReference type="PROSITE-ProRule" id="PRU00302"/>
    </source>
</evidence>
<proteinExistence type="predicted"/>
<dbReference type="GO" id="GO:0009986">
    <property type="term" value="C:cell surface"/>
    <property type="evidence" value="ECO:0007669"/>
    <property type="project" value="UniProtKB-SubCell"/>
</dbReference>
<dbReference type="Ensembl" id="ENSSSUT00005020787.1">
    <property type="protein sequence ID" value="ENSSSUP00005018219.1"/>
    <property type="gene ID" value="ENSSSUG00005011795.1"/>
</dbReference>
<comment type="subunit">
    <text evidence="15">The interleukin-15 receptor IL15R is a heterotrimer of IL15RA, IL2RB and IL2RG. IL15RA also self-associates. Interacts with SYK.</text>
</comment>
<evidence type="ECO:0000256" key="18">
    <source>
        <dbReference type="SAM" id="MobiDB-lite"/>
    </source>
</evidence>
<reference evidence="21" key="2">
    <citation type="submission" date="2025-08" db="UniProtKB">
        <authorList>
            <consortium name="Ensembl"/>
        </authorList>
    </citation>
    <scope>IDENTIFICATION</scope>
</reference>
<dbReference type="PROSITE" id="PS50923">
    <property type="entry name" value="SUSHI"/>
    <property type="match status" value="1"/>
</dbReference>
<evidence type="ECO:0000256" key="15">
    <source>
        <dbReference type="ARBA" id="ARBA00062744"/>
    </source>
</evidence>
<evidence type="ECO:0000256" key="8">
    <source>
        <dbReference type="ARBA" id="ARBA00022989"/>
    </source>
</evidence>
<dbReference type="Pfam" id="PF00084">
    <property type="entry name" value="Sushi"/>
    <property type="match status" value="1"/>
</dbReference>
<dbReference type="Proteomes" id="UP000472268">
    <property type="component" value="Chromosome 10"/>
</dbReference>
<keyword evidence="4" id="KW-0597">Phosphoprotein</keyword>